<dbReference type="AlphaFoldDB" id="A0A0M2NH58"/>
<dbReference type="STRING" id="270498.CHK_2349"/>
<reference evidence="2 3" key="1">
    <citation type="submission" date="2015-04" db="EMBL/GenBank/DDBJ databases">
        <title>Draft genome sequence of bacteremic isolate Catabacter hongkongensis type strain HKU16T.</title>
        <authorList>
            <person name="Lau S.K."/>
            <person name="Teng J.L."/>
            <person name="Huang Y."/>
            <person name="Curreem S.O."/>
            <person name="Tsui S.K."/>
            <person name="Woo P.C."/>
        </authorList>
    </citation>
    <scope>NUCLEOTIDE SEQUENCE [LARGE SCALE GENOMIC DNA]</scope>
    <source>
        <strain evidence="2 3">HKU16</strain>
    </source>
</reference>
<protein>
    <submittedName>
        <fullName evidence="2">Stress responsive alpha-beta barrel domain protein Dabb</fullName>
    </submittedName>
</protein>
<feature type="domain" description="Stress-response A/B barrel" evidence="1">
    <location>
        <begin position="2"/>
        <end position="98"/>
    </location>
</feature>
<keyword evidence="3" id="KW-1185">Reference proteome</keyword>
<dbReference type="Pfam" id="PF07876">
    <property type="entry name" value="Dabb"/>
    <property type="match status" value="1"/>
</dbReference>
<evidence type="ECO:0000313" key="2">
    <source>
        <dbReference type="EMBL" id="KKI50286.1"/>
    </source>
</evidence>
<dbReference type="InterPro" id="IPR013097">
    <property type="entry name" value="Dabb"/>
</dbReference>
<dbReference type="Proteomes" id="UP000034076">
    <property type="component" value="Unassembled WGS sequence"/>
</dbReference>
<dbReference type="RefSeq" id="WP_046444150.1">
    <property type="nucleotide sequence ID" value="NZ_CAUERS010000190.1"/>
</dbReference>
<dbReference type="PROSITE" id="PS51502">
    <property type="entry name" value="S_R_A_B_BARREL"/>
    <property type="match status" value="1"/>
</dbReference>
<name>A0A0M2NH58_9FIRM</name>
<dbReference type="SUPFAM" id="SSF54909">
    <property type="entry name" value="Dimeric alpha+beta barrel"/>
    <property type="match status" value="1"/>
</dbReference>
<comment type="caution">
    <text evidence="2">The sequence shown here is derived from an EMBL/GenBank/DDBJ whole genome shotgun (WGS) entry which is preliminary data.</text>
</comment>
<organism evidence="2 3">
    <name type="scientific">Christensenella hongkongensis</name>
    <dbReference type="NCBI Taxonomy" id="270498"/>
    <lineage>
        <taxon>Bacteria</taxon>
        <taxon>Bacillati</taxon>
        <taxon>Bacillota</taxon>
        <taxon>Clostridia</taxon>
        <taxon>Christensenellales</taxon>
        <taxon>Christensenellaceae</taxon>
        <taxon>Christensenella</taxon>
    </lineage>
</organism>
<evidence type="ECO:0000259" key="1">
    <source>
        <dbReference type="PROSITE" id="PS51502"/>
    </source>
</evidence>
<proteinExistence type="predicted"/>
<dbReference type="EMBL" id="LAYJ01000112">
    <property type="protein sequence ID" value="KKI50286.1"/>
    <property type="molecule type" value="Genomic_DNA"/>
</dbReference>
<dbReference type="OrthoDB" id="9808130at2"/>
<gene>
    <name evidence="2" type="ORF">CHK_2349</name>
</gene>
<dbReference type="PANTHER" id="PTHR37832">
    <property type="entry name" value="BLL2683 PROTEIN"/>
    <property type="match status" value="1"/>
</dbReference>
<accession>A0A0M2NH58</accession>
<dbReference type="PANTHER" id="PTHR37832:SF1">
    <property type="entry name" value="STRESS-RESPONSE A_B BARREL DOMAIN-CONTAINING PROTEIN"/>
    <property type="match status" value="1"/>
</dbReference>
<evidence type="ECO:0000313" key="3">
    <source>
        <dbReference type="Proteomes" id="UP000034076"/>
    </source>
</evidence>
<dbReference type="InterPro" id="IPR011008">
    <property type="entry name" value="Dimeric_a/b-barrel"/>
</dbReference>
<sequence length="101" mass="11293">MVRHIILWNIKEELTGGEREEAKAAIKRELEALKGIIPGIVKMDVIIAPLASCNAEVMVDSAFESEQALADYLVHPEHKRVGSTYVRPVVVNRMCMDYVAD</sequence>
<dbReference type="SMART" id="SM00886">
    <property type="entry name" value="Dabb"/>
    <property type="match status" value="1"/>
</dbReference>
<dbReference type="Gene3D" id="3.30.70.100">
    <property type="match status" value="1"/>
</dbReference>